<dbReference type="GO" id="GO:0043235">
    <property type="term" value="C:receptor complex"/>
    <property type="evidence" value="ECO:0007669"/>
    <property type="project" value="TreeGrafter"/>
</dbReference>
<keyword evidence="2" id="KW-1015">Disulfide bond</keyword>
<organism evidence="4 5">
    <name type="scientific">Dictyocaulus viviparus</name>
    <name type="common">Bovine lungworm</name>
    <dbReference type="NCBI Taxonomy" id="29172"/>
    <lineage>
        <taxon>Eukaryota</taxon>
        <taxon>Metazoa</taxon>
        <taxon>Ecdysozoa</taxon>
        <taxon>Nematoda</taxon>
        <taxon>Chromadorea</taxon>
        <taxon>Rhabditida</taxon>
        <taxon>Rhabditina</taxon>
        <taxon>Rhabditomorpha</taxon>
        <taxon>Strongyloidea</taxon>
        <taxon>Metastrongylidae</taxon>
        <taxon>Dictyocaulus</taxon>
    </lineage>
</organism>
<sequence length="300" mass="34022">MFKSYKTRFRSKRNQPATVYHGNLSVDLEILDVYQGKNCTMVKLIAIPELMKLIRAVPGNPGNWSRFSFRCPSHYFLCKDKGACIDPIFFQDGTRHCKDGSDEPCPPNFFPCSDSSKCIPMKRFQDGVQDCDDGSDEECTTSQLECACGIVRCVAGERVGDDFWDCEDGSDELLNITQIGIQMETAWMARDEDMALIRYWLVNYNSVLTTAFAIVVGGSWRCVCQRGSVRLPGSARCIPISEVENYLNEPIMNCTETRQELRLRFNSSSVVRQHSMTSFTCCGDCSWCSFDLKSKHLERN</sequence>
<dbReference type="PROSITE" id="PS50068">
    <property type="entry name" value="LDLRA_2"/>
    <property type="match status" value="2"/>
</dbReference>
<evidence type="ECO:0000256" key="3">
    <source>
        <dbReference type="PROSITE-ProRule" id="PRU00124"/>
    </source>
</evidence>
<dbReference type="PANTHER" id="PTHR22722:SF14">
    <property type="entry name" value="MEGALIN, ISOFORM A"/>
    <property type="match status" value="1"/>
</dbReference>
<comment type="subcellular location">
    <subcellularLocation>
        <location evidence="1">Endomembrane system</location>
    </subcellularLocation>
</comment>
<dbReference type="EMBL" id="KN716247">
    <property type="protein sequence ID" value="KJH49046.1"/>
    <property type="molecule type" value="Genomic_DNA"/>
</dbReference>
<dbReference type="Proteomes" id="UP000053766">
    <property type="component" value="Unassembled WGS sequence"/>
</dbReference>
<comment type="caution">
    <text evidence="3">Lacks conserved residue(s) required for the propagation of feature annotation.</text>
</comment>
<dbReference type="AlphaFoldDB" id="A0A0D8Y391"/>
<reference evidence="5" key="2">
    <citation type="journal article" date="2016" name="Sci. Rep.">
        <title>Dictyocaulus viviparus genome, variome and transcriptome elucidate lungworm biology and support future intervention.</title>
        <authorList>
            <person name="McNulty S.N."/>
            <person name="Strube C."/>
            <person name="Rosa B.A."/>
            <person name="Martin J.C."/>
            <person name="Tyagi R."/>
            <person name="Choi Y.J."/>
            <person name="Wang Q."/>
            <person name="Hallsworth Pepin K."/>
            <person name="Zhang X."/>
            <person name="Ozersky P."/>
            <person name="Wilson R.K."/>
            <person name="Sternberg P.W."/>
            <person name="Gasser R.B."/>
            <person name="Mitreva M."/>
        </authorList>
    </citation>
    <scope>NUCLEOTIDE SEQUENCE [LARGE SCALE GENOMIC DNA]</scope>
    <source>
        <strain evidence="5">HannoverDv2000</strain>
    </source>
</reference>
<gene>
    <name evidence="4" type="ORF">DICVIV_04825</name>
</gene>
<dbReference type="GO" id="GO:0042562">
    <property type="term" value="F:hormone binding"/>
    <property type="evidence" value="ECO:0007669"/>
    <property type="project" value="TreeGrafter"/>
</dbReference>
<protein>
    <submittedName>
        <fullName evidence="4">Low-density lipoprotein receptor domain class A</fullName>
    </submittedName>
</protein>
<accession>A0A0D8Y391</accession>
<dbReference type="PRINTS" id="PR00261">
    <property type="entry name" value="LDLRECEPTOR"/>
</dbReference>
<dbReference type="PANTHER" id="PTHR22722">
    <property type="entry name" value="LOW-DENSITY LIPOPROTEIN RECEPTOR-RELATED PROTEIN 2-RELATED"/>
    <property type="match status" value="1"/>
</dbReference>
<evidence type="ECO:0000256" key="1">
    <source>
        <dbReference type="ARBA" id="ARBA00004308"/>
    </source>
</evidence>
<keyword evidence="4" id="KW-0449">Lipoprotein</keyword>
<dbReference type="SUPFAM" id="SSF57424">
    <property type="entry name" value="LDL receptor-like module"/>
    <property type="match status" value="3"/>
</dbReference>
<dbReference type="GO" id="GO:0006898">
    <property type="term" value="P:receptor-mediated endocytosis"/>
    <property type="evidence" value="ECO:0007669"/>
    <property type="project" value="TreeGrafter"/>
</dbReference>
<dbReference type="OrthoDB" id="6516201at2759"/>
<keyword evidence="5" id="KW-1185">Reference proteome</keyword>
<evidence type="ECO:0000313" key="5">
    <source>
        <dbReference type="Proteomes" id="UP000053766"/>
    </source>
</evidence>
<dbReference type="Gene3D" id="4.10.400.10">
    <property type="entry name" value="Low-density Lipoprotein Receptor"/>
    <property type="match status" value="2"/>
</dbReference>
<keyword evidence="4" id="KW-0675">Receptor</keyword>
<proteinExistence type="predicted"/>
<dbReference type="SMART" id="SM00192">
    <property type="entry name" value="LDLa"/>
    <property type="match status" value="3"/>
</dbReference>
<dbReference type="Pfam" id="PF00057">
    <property type="entry name" value="Ldl_recept_a"/>
    <property type="match status" value="1"/>
</dbReference>
<reference evidence="4 5" key="1">
    <citation type="submission" date="2013-11" db="EMBL/GenBank/DDBJ databases">
        <title>Draft genome of the bovine lungworm Dictyocaulus viviparus.</title>
        <authorList>
            <person name="Mitreva M."/>
        </authorList>
    </citation>
    <scope>NUCLEOTIDE SEQUENCE [LARGE SCALE GENOMIC DNA]</scope>
    <source>
        <strain evidence="4 5">HannoverDv2000</strain>
    </source>
</reference>
<dbReference type="CDD" id="cd00112">
    <property type="entry name" value="LDLa"/>
    <property type="match status" value="2"/>
</dbReference>
<dbReference type="InterPro" id="IPR002172">
    <property type="entry name" value="LDrepeatLR_classA_rpt"/>
</dbReference>
<dbReference type="InterPro" id="IPR036055">
    <property type="entry name" value="LDL_receptor-like_sf"/>
</dbReference>
<evidence type="ECO:0000313" key="4">
    <source>
        <dbReference type="EMBL" id="KJH49046.1"/>
    </source>
</evidence>
<dbReference type="STRING" id="29172.A0A0D8Y391"/>
<dbReference type="InterPro" id="IPR051221">
    <property type="entry name" value="LDLR-related"/>
</dbReference>
<dbReference type="GO" id="GO:0016324">
    <property type="term" value="C:apical plasma membrane"/>
    <property type="evidence" value="ECO:0007669"/>
    <property type="project" value="TreeGrafter"/>
</dbReference>
<name>A0A0D8Y391_DICVI</name>
<dbReference type="GO" id="GO:0012505">
    <property type="term" value="C:endomembrane system"/>
    <property type="evidence" value="ECO:0007669"/>
    <property type="project" value="UniProtKB-SubCell"/>
</dbReference>
<evidence type="ECO:0000256" key="2">
    <source>
        <dbReference type="ARBA" id="ARBA00023157"/>
    </source>
</evidence>